<evidence type="ECO:0000313" key="6">
    <source>
        <dbReference type="Proteomes" id="UP000184073"/>
    </source>
</evidence>
<dbReference type="STRING" id="1036611.A0A1L9Q4L1"/>
<dbReference type="PANTHER" id="PTHR47263:SF1">
    <property type="entry name" value="C2 DOMAIN PROTEIN (AFU_ORTHOLOGUE AFUA_7G02350)"/>
    <property type="match status" value="1"/>
</dbReference>
<dbReference type="InterPro" id="IPR052811">
    <property type="entry name" value="Glucose_resp_signaling"/>
</dbReference>
<dbReference type="SUPFAM" id="SSF49562">
    <property type="entry name" value="C2 domain (Calcium/lipid-binding domain, CaLB)"/>
    <property type="match status" value="1"/>
</dbReference>
<proteinExistence type="predicted"/>
<dbReference type="RefSeq" id="XP_040674469.1">
    <property type="nucleotide sequence ID" value="XM_040807990.1"/>
</dbReference>
<reference evidence="6" key="1">
    <citation type="journal article" date="2017" name="Genome Biol.">
        <title>Comparative genomics reveals high biological diversity and specific adaptations in the industrially and medically important fungal genus Aspergillus.</title>
        <authorList>
            <person name="de Vries R.P."/>
            <person name="Riley R."/>
            <person name="Wiebenga A."/>
            <person name="Aguilar-Osorio G."/>
            <person name="Amillis S."/>
            <person name="Uchima C.A."/>
            <person name="Anderluh G."/>
            <person name="Asadollahi M."/>
            <person name="Askin M."/>
            <person name="Barry K."/>
            <person name="Battaglia E."/>
            <person name="Bayram O."/>
            <person name="Benocci T."/>
            <person name="Braus-Stromeyer S.A."/>
            <person name="Caldana C."/>
            <person name="Canovas D."/>
            <person name="Cerqueira G.C."/>
            <person name="Chen F."/>
            <person name="Chen W."/>
            <person name="Choi C."/>
            <person name="Clum A."/>
            <person name="Dos Santos R.A."/>
            <person name="Damasio A.R."/>
            <person name="Diallinas G."/>
            <person name="Emri T."/>
            <person name="Fekete E."/>
            <person name="Flipphi M."/>
            <person name="Freyberg S."/>
            <person name="Gallo A."/>
            <person name="Gournas C."/>
            <person name="Habgood R."/>
            <person name="Hainaut M."/>
            <person name="Harispe M.L."/>
            <person name="Henrissat B."/>
            <person name="Hilden K.S."/>
            <person name="Hope R."/>
            <person name="Hossain A."/>
            <person name="Karabika E."/>
            <person name="Karaffa L."/>
            <person name="Karanyi Z."/>
            <person name="Krasevec N."/>
            <person name="Kuo A."/>
            <person name="Kusch H."/>
            <person name="LaButti K."/>
            <person name="Lagendijk E.L."/>
            <person name="Lapidus A."/>
            <person name="Levasseur A."/>
            <person name="Lindquist E."/>
            <person name="Lipzen A."/>
            <person name="Logrieco A.F."/>
            <person name="MacCabe A."/>
            <person name="Maekelae M.R."/>
            <person name="Malavazi I."/>
            <person name="Melin P."/>
            <person name="Meyer V."/>
            <person name="Mielnichuk N."/>
            <person name="Miskei M."/>
            <person name="Molnar A.P."/>
            <person name="Mule G."/>
            <person name="Ngan C.Y."/>
            <person name="Orejas M."/>
            <person name="Orosz E."/>
            <person name="Ouedraogo J.P."/>
            <person name="Overkamp K.M."/>
            <person name="Park H.-S."/>
            <person name="Perrone G."/>
            <person name="Piumi F."/>
            <person name="Punt P.J."/>
            <person name="Ram A.F."/>
            <person name="Ramon A."/>
            <person name="Rauscher S."/>
            <person name="Record E."/>
            <person name="Riano-Pachon D.M."/>
            <person name="Robert V."/>
            <person name="Roehrig J."/>
            <person name="Ruller R."/>
            <person name="Salamov A."/>
            <person name="Salih N.S."/>
            <person name="Samson R.A."/>
            <person name="Sandor E."/>
            <person name="Sanguinetti M."/>
            <person name="Schuetze T."/>
            <person name="Sepcic K."/>
            <person name="Shelest E."/>
            <person name="Sherlock G."/>
            <person name="Sophianopoulou V."/>
            <person name="Squina F.M."/>
            <person name="Sun H."/>
            <person name="Susca A."/>
            <person name="Todd R.B."/>
            <person name="Tsang A."/>
            <person name="Unkles S.E."/>
            <person name="van de Wiele N."/>
            <person name="van Rossen-Uffink D."/>
            <person name="Oliveira J.V."/>
            <person name="Vesth T.C."/>
            <person name="Visser J."/>
            <person name="Yu J.-H."/>
            <person name="Zhou M."/>
            <person name="Andersen M.R."/>
            <person name="Archer D.B."/>
            <person name="Baker S.E."/>
            <person name="Benoit I."/>
            <person name="Brakhage A.A."/>
            <person name="Braus G.H."/>
            <person name="Fischer R."/>
            <person name="Frisvad J.C."/>
            <person name="Goldman G.H."/>
            <person name="Houbraken J."/>
            <person name="Oakley B."/>
            <person name="Pocsi I."/>
            <person name="Scazzocchio C."/>
            <person name="Seiboth B."/>
            <person name="vanKuyk P.A."/>
            <person name="Wortman J."/>
            <person name="Dyer P.S."/>
            <person name="Grigoriev I.V."/>
        </authorList>
    </citation>
    <scope>NUCLEOTIDE SEQUENCE [LARGE SCALE GENOMIC DNA]</scope>
    <source>
        <strain evidence="6">CBS 583.65</strain>
    </source>
</reference>
<feature type="region of interest" description="Disordered" evidence="1">
    <location>
        <begin position="1243"/>
        <end position="1265"/>
    </location>
</feature>
<evidence type="ECO:0000256" key="1">
    <source>
        <dbReference type="SAM" id="MobiDB-lite"/>
    </source>
</evidence>
<feature type="compositionally biased region" description="Polar residues" evidence="1">
    <location>
        <begin position="337"/>
        <end position="354"/>
    </location>
</feature>
<dbReference type="PANTHER" id="PTHR47263">
    <property type="entry name" value="ADENYLATE CYCLASE ACTIVATION PROTEIN GIT1"/>
    <property type="match status" value="1"/>
</dbReference>
<feature type="domain" description="MHD2" evidence="4">
    <location>
        <begin position="1111"/>
        <end position="1233"/>
    </location>
</feature>
<dbReference type="CDD" id="cd04043">
    <property type="entry name" value="C2_Munc13_fungal"/>
    <property type="match status" value="1"/>
</dbReference>
<dbReference type="PROSITE" id="PS50004">
    <property type="entry name" value="C2"/>
    <property type="match status" value="1"/>
</dbReference>
<dbReference type="PROSITE" id="PS51259">
    <property type="entry name" value="MHD2"/>
    <property type="match status" value="1"/>
</dbReference>
<organism evidence="5 6">
    <name type="scientific">Aspergillus versicolor CBS 583.65</name>
    <dbReference type="NCBI Taxonomy" id="1036611"/>
    <lineage>
        <taxon>Eukaryota</taxon>
        <taxon>Fungi</taxon>
        <taxon>Dikarya</taxon>
        <taxon>Ascomycota</taxon>
        <taxon>Pezizomycotina</taxon>
        <taxon>Eurotiomycetes</taxon>
        <taxon>Eurotiomycetidae</taxon>
        <taxon>Eurotiales</taxon>
        <taxon>Aspergillaceae</taxon>
        <taxon>Aspergillus</taxon>
        <taxon>Aspergillus subgen. Nidulantes</taxon>
    </lineage>
</organism>
<feature type="compositionally biased region" description="Polar residues" evidence="1">
    <location>
        <begin position="1"/>
        <end position="20"/>
    </location>
</feature>
<dbReference type="PROSITE" id="PS51258">
    <property type="entry name" value="MHD1"/>
    <property type="match status" value="1"/>
</dbReference>
<feature type="region of interest" description="Disordered" evidence="1">
    <location>
        <begin position="1"/>
        <end position="34"/>
    </location>
</feature>
<dbReference type="Gene3D" id="1.20.58.1100">
    <property type="match status" value="1"/>
</dbReference>
<feature type="region of interest" description="Disordered" evidence="1">
    <location>
        <begin position="337"/>
        <end position="373"/>
    </location>
</feature>
<dbReference type="EMBL" id="KV878140">
    <property type="protein sequence ID" value="OJJ08707.1"/>
    <property type="molecule type" value="Genomic_DNA"/>
</dbReference>
<protein>
    <recommendedName>
        <fullName evidence="7">C2 domain-containing protein</fullName>
    </recommendedName>
</protein>
<feature type="domain" description="MHD1" evidence="3">
    <location>
        <begin position="693"/>
        <end position="819"/>
    </location>
</feature>
<dbReference type="Gene3D" id="2.60.40.150">
    <property type="entry name" value="C2 domain"/>
    <property type="match status" value="1"/>
</dbReference>
<dbReference type="Pfam" id="PF06292">
    <property type="entry name" value="MUN"/>
    <property type="match status" value="2"/>
</dbReference>
<evidence type="ECO:0000259" key="3">
    <source>
        <dbReference type="PROSITE" id="PS51258"/>
    </source>
</evidence>
<gene>
    <name evidence="5" type="ORF">ASPVEDRAFT_144486</name>
</gene>
<name>A0A1L9Q4L1_ASPVE</name>
<dbReference type="InterPro" id="IPR014770">
    <property type="entry name" value="Munc13_1"/>
</dbReference>
<dbReference type="VEuPathDB" id="FungiDB:ASPVEDRAFT_144486"/>
<dbReference type="Pfam" id="PF00168">
    <property type="entry name" value="C2"/>
    <property type="match status" value="1"/>
</dbReference>
<dbReference type="SMART" id="SM00239">
    <property type="entry name" value="C2"/>
    <property type="match status" value="1"/>
</dbReference>
<evidence type="ECO:0000259" key="2">
    <source>
        <dbReference type="PROSITE" id="PS50004"/>
    </source>
</evidence>
<dbReference type="InterPro" id="IPR014772">
    <property type="entry name" value="Munc13_dom-2"/>
</dbReference>
<evidence type="ECO:0000259" key="4">
    <source>
        <dbReference type="PROSITE" id="PS51259"/>
    </source>
</evidence>
<keyword evidence="6" id="KW-1185">Reference proteome</keyword>
<evidence type="ECO:0000313" key="5">
    <source>
        <dbReference type="EMBL" id="OJJ08707.1"/>
    </source>
</evidence>
<dbReference type="Gene3D" id="1.10.357.50">
    <property type="match status" value="1"/>
</dbReference>
<dbReference type="InterPro" id="IPR000008">
    <property type="entry name" value="C2_dom"/>
</dbReference>
<accession>A0A1L9Q4L1</accession>
<dbReference type="InterPro" id="IPR035892">
    <property type="entry name" value="C2_domain_sf"/>
</dbReference>
<dbReference type="Proteomes" id="UP000184073">
    <property type="component" value="Unassembled WGS sequence"/>
</dbReference>
<feature type="domain" description="C2" evidence="2">
    <location>
        <begin position="899"/>
        <end position="1015"/>
    </location>
</feature>
<dbReference type="GeneID" id="63723501"/>
<evidence type="ECO:0008006" key="7">
    <source>
        <dbReference type="Google" id="ProtNLM"/>
    </source>
</evidence>
<sequence>MSTASTQSRGINRRVNSIQNEARHSRNVSLSRRRTVNSSTAYSYALRTAYLAHLLHPRARRVQNAPAPQQRPKRASTSFQDLMSDFSLIRDSKSSRFPHGFISELEKRLTGVLMGKEKRKEYQDPLVVRTFAAFLNALKDHSFKKRMEKDRRAEDLVLIFYSNATKELSKGKEPDDDGWRFMVDRHVALFVRLFALILKNNDWAKERPELANRLAVLETKLLSQDQDLVQATGPSTVEVVAPLSYDVKDMPLVQHVAKIFHIDISQVQADIDGHRGVWTEQAALRDLKTYQTHLSLKTGKSLSADDFEDEEAYETWKRSEGPDLSQMMLAIMQSNPGLAKNTPGSAVPQFNASAADNAHGEPSPGDLSRTSTGRPISYVIDQPVDLSSLSLNSLNDDSEESDTYTFIPPDPRSVYGTILAQAFSYDLKDRDLEATQATSDVPSMKLFSKQSTEMLNEICLRWRIPLCSRIVLFLDVVRSKFVDNEIDLDTLDSAFIFVKEMPSSEGKKRNSFVSSVLFDRHRWTVHDRLLMCQILSSLHEAILRELYDVMMDCYEAKPRPIGPTMYVLENHIQLDPDYTEDTGDIDRFRSYVQDGMSQKATEKYQSILGQEVPVEPEEWEFEHVINLCDAITKHSEKIRKRYRKNPEIMGVNPYEILLANTLVIFAEDIHQLMIRIIELEKTREEELDMNDAFDLYKQLSAVRELFANALPDASFPFHIEDVLEDFVWRWIRLTEKKVMDWVEQALRQDAFRVQDGDTVQAAAENSRHSVSIIDIFRSFNQVIEQMIQLNWADEFQYAKFMTALSKSIGGAVARYCETVEKMFAREMDRLSPDQEAALNQTAQEKLMQFAKDAWTNKEKIEPFQFFPESLVKLNNVEYALSQLDRLEREVNVDGCAEAIARHSPPQLQKIRKSTTYVFTIKVVEAEDLKACDMNGGSDPYVVLADEYQKRIAKTRIIYNNLNPRWDDTVDITTQGPLNIIATIWDWDAVGDHDYVGRTSIKLDPVHFSDFLPREYWLDLDTQGRLLLRVSMEGERDDIQFYFGKAFRTLKRTERDMTRKITEKLTAYINHCLSRRTLKSLLSRGLGSTVSNFLNRNRAQQSTAAPSSVDVENALTPLFDYFNDNFAIMDKTLTPEAMRMVMARLWKEVLATIESLLVPPLSDKPSHQKPLTMQEVEIVSRWLVLLLNFFHAPDEETGEAAGVSIDILKSPKYHEIQSLNFFYFEPTDTLIRTSERMASATISRQQANRNRASAPPNVGLGGHPSVLGVPGGRRAKSVMASRNLGTMKKAKAEKWREAQADPNDDMILRILRMRPEAAGYLRDRSRQKERLAAAAAADAIVKQSLMAGAGGRMAGTLGRRGL</sequence>
<dbReference type="InterPro" id="IPR010439">
    <property type="entry name" value="MUN_dom"/>
</dbReference>
<dbReference type="OrthoDB" id="2015333at2759"/>